<feature type="domain" description="BON" evidence="2">
    <location>
        <begin position="153"/>
        <end position="221"/>
    </location>
</feature>
<keyword evidence="4" id="KW-1185">Reference proteome</keyword>
<dbReference type="RefSeq" id="WP_124092951.1">
    <property type="nucleotide sequence ID" value="NZ_CBCRYA010000001.1"/>
</dbReference>
<proteinExistence type="predicted"/>
<accession>A0A3P5X9H3</accession>
<feature type="domain" description="BON" evidence="2">
    <location>
        <begin position="83"/>
        <end position="150"/>
    </location>
</feature>
<dbReference type="PANTHER" id="PTHR34606:SF4">
    <property type="entry name" value="OUTER MEMBRANE LIPOPROTEIN DOLP"/>
    <property type="match status" value="1"/>
</dbReference>
<dbReference type="SMART" id="SM00749">
    <property type="entry name" value="BON"/>
    <property type="match status" value="3"/>
</dbReference>
<dbReference type="Pfam" id="PF04972">
    <property type="entry name" value="BON"/>
    <property type="match status" value="3"/>
</dbReference>
<dbReference type="InterPro" id="IPR014004">
    <property type="entry name" value="Transpt-assoc_nodulatn_dom_bac"/>
</dbReference>
<organism evidence="3 4">
    <name type="scientific">Arthrobacter ulcerisalmonis</name>
    <dbReference type="NCBI Taxonomy" id="2483813"/>
    <lineage>
        <taxon>Bacteria</taxon>
        <taxon>Bacillati</taxon>
        <taxon>Actinomycetota</taxon>
        <taxon>Actinomycetes</taxon>
        <taxon>Micrococcales</taxon>
        <taxon>Micrococcaceae</taxon>
        <taxon>Arthrobacter</taxon>
    </lineage>
</organism>
<name>A0A3P5X9H3_9MICC</name>
<dbReference type="PANTHER" id="PTHR34606">
    <property type="entry name" value="BON DOMAIN-CONTAINING PROTEIN"/>
    <property type="match status" value="1"/>
</dbReference>
<evidence type="ECO:0000313" key="3">
    <source>
        <dbReference type="EMBL" id="VDC31148.1"/>
    </source>
</evidence>
<keyword evidence="1" id="KW-0732">Signal</keyword>
<evidence type="ECO:0000313" key="4">
    <source>
        <dbReference type="Proteomes" id="UP000280861"/>
    </source>
</evidence>
<dbReference type="PROSITE" id="PS50914">
    <property type="entry name" value="BON"/>
    <property type="match status" value="3"/>
</dbReference>
<evidence type="ECO:0000256" key="1">
    <source>
        <dbReference type="ARBA" id="ARBA00022729"/>
    </source>
</evidence>
<feature type="domain" description="BON" evidence="2">
    <location>
        <begin position="9"/>
        <end position="77"/>
    </location>
</feature>
<sequence>MTATHEPLSDHDVQTTVLDELTWAADVDAAAIGVAVNAGVVTLSGHVDDIAGAAAVKDATFRVRGVSTVVDHLLVDQKGETCSEADMAKAVAAALSWATNVPDTVKAEVREHTVLLTGEVAWDFQRQAASYAVQYLRGIYAVNNMLTLTPRPSAADAEERIREALVRHAQLDANHISVSVRETKAVLTGHVRSWSEKHLVEAATWSSPHVTSVENQLEIRTTLP</sequence>
<dbReference type="InterPro" id="IPR051686">
    <property type="entry name" value="Lipoprotein_DolP"/>
</dbReference>
<dbReference type="AlphaFoldDB" id="A0A3P5X9H3"/>
<dbReference type="Gene3D" id="3.30.1340.30">
    <property type="match status" value="3"/>
</dbReference>
<evidence type="ECO:0000259" key="2">
    <source>
        <dbReference type="PROSITE" id="PS50914"/>
    </source>
</evidence>
<reference evidence="3 4" key="1">
    <citation type="submission" date="2018-11" db="EMBL/GenBank/DDBJ databases">
        <authorList>
            <person name="Criscuolo A."/>
        </authorList>
    </citation>
    <scope>NUCLEOTIDE SEQUENCE [LARGE SCALE GENOMIC DNA]</scope>
    <source>
        <strain evidence="3">AT11b</strain>
    </source>
</reference>
<dbReference type="OrthoDB" id="870892at2"/>
<dbReference type="Proteomes" id="UP000280861">
    <property type="component" value="Unassembled WGS sequence"/>
</dbReference>
<dbReference type="EMBL" id="UXAU01000038">
    <property type="protein sequence ID" value="VDC31148.1"/>
    <property type="molecule type" value="Genomic_DNA"/>
</dbReference>
<protein>
    <submittedName>
        <fullName evidence="3">Periplasmic protein</fullName>
    </submittedName>
</protein>
<dbReference type="InterPro" id="IPR007055">
    <property type="entry name" value="BON_dom"/>
</dbReference>
<gene>
    <name evidence="3" type="ORF">PSET11_02869</name>
</gene>